<organism evidence="2 3">
    <name type="scientific">Dunaliella salina</name>
    <name type="common">Green alga</name>
    <name type="synonym">Protococcus salinus</name>
    <dbReference type="NCBI Taxonomy" id="3046"/>
    <lineage>
        <taxon>Eukaryota</taxon>
        <taxon>Viridiplantae</taxon>
        <taxon>Chlorophyta</taxon>
        <taxon>core chlorophytes</taxon>
        <taxon>Chlorophyceae</taxon>
        <taxon>CS clade</taxon>
        <taxon>Chlamydomonadales</taxon>
        <taxon>Dunaliellaceae</taxon>
        <taxon>Dunaliella</taxon>
    </lineage>
</organism>
<evidence type="ECO:0000256" key="1">
    <source>
        <dbReference type="ARBA" id="ARBA00038101"/>
    </source>
</evidence>
<reference evidence="2" key="1">
    <citation type="submission" date="2017-08" db="EMBL/GenBank/DDBJ databases">
        <authorList>
            <person name="Polle J.E."/>
            <person name="Barry K."/>
            <person name="Cushman J."/>
            <person name="Schmutz J."/>
            <person name="Tran D."/>
            <person name="Hathwaick L.T."/>
            <person name="Yim W.C."/>
            <person name="Jenkins J."/>
            <person name="Mckie-Krisberg Z.M."/>
            <person name="Prochnik S."/>
            <person name="Lindquist E."/>
            <person name="Dockter R.B."/>
            <person name="Adam C."/>
            <person name="Molina H."/>
            <person name="Bunkerborg J."/>
            <person name="Jin E."/>
            <person name="Buchheim M."/>
            <person name="Magnuson J."/>
        </authorList>
    </citation>
    <scope>NUCLEOTIDE SEQUENCE</scope>
    <source>
        <strain evidence="2">CCAP 19/18</strain>
    </source>
</reference>
<evidence type="ECO:0000313" key="2">
    <source>
        <dbReference type="EMBL" id="KAF5835282.1"/>
    </source>
</evidence>
<dbReference type="InterPro" id="IPR006597">
    <property type="entry name" value="Sel1-like"/>
</dbReference>
<dbReference type="Proteomes" id="UP000815325">
    <property type="component" value="Unassembled WGS sequence"/>
</dbReference>
<gene>
    <name evidence="2" type="ORF">DUNSADRAFT_7607</name>
</gene>
<protein>
    <submittedName>
        <fullName evidence="2">Uncharacterized protein</fullName>
    </submittedName>
</protein>
<dbReference type="Gene3D" id="1.25.40.10">
    <property type="entry name" value="Tetratricopeptide repeat domain"/>
    <property type="match status" value="2"/>
</dbReference>
<proteinExistence type="inferred from homology"/>
<dbReference type="PANTHER" id="PTHR11102">
    <property type="entry name" value="SEL-1-LIKE PROTEIN"/>
    <property type="match status" value="1"/>
</dbReference>
<dbReference type="InterPro" id="IPR050767">
    <property type="entry name" value="Sel1_AlgK"/>
</dbReference>
<comment type="similarity">
    <text evidence="1">Belongs to the sel-1 family.</text>
</comment>
<name>A0ABQ7GKZ3_DUNSA</name>
<dbReference type="SMART" id="SM00671">
    <property type="entry name" value="SEL1"/>
    <property type="match status" value="3"/>
</dbReference>
<sequence>MGMMSLRGVGMPRNKSAYLCAGPIICVCVQAAERGYPDAYFYMGMMSLRGVGMPRNKSAHLCAGPIICVCVQAAEQGYPDAYFYMGMMNLRGLGMRRKSVQRALSYLTLAAHVGHVQAMYNTAMLHLTGKGTVRNCKPASNLLKHASEKSPTAAVLQEGHELFFRGHYQQALWKYLQAGEVGMELGMANAAWLMARGYAQAGGLMPNVTFRLHKRSAAQGNVASLLAMGDAYFYGSGVELDWRRASAIYYEVGGAWVQHGSTR</sequence>
<evidence type="ECO:0000313" key="3">
    <source>
        <dbReference type="Proteomes" id="UP000815325"/>
    </source>
</evidence>
<dbReference type="Pfam" id="PF08238">
    <property type="entry name" value="Sel1"/>
    <property type="match status" value="5"/>
</dbReference>
<dbReference type="PANTHER" id="PTHR11102:SF147">
    <property type="entry name" value="SEL1L ADAPTOR SUBUNIT OF ERAD E3 UBIQUITIN LIGASE"/>
    <property type="match status" value="1"/>
</dbReference>
<dbReference type="EMBL" id="MU069713">
    <property type="protein sequence ID" value="KAF5835282.1"/>
    <property type="molecule type" value="Genomic_DNA"/>
</dbReference>
<accession>A0ABQ7GKZ3</accession>
<keyword evidence="3" id="KW-1185">Reference proteome</keyword>
<dbReference type="SUPFAM" id="SSF81901">
    <property type="entry name" value="HCP-like"/>
    <property type="match status" value="1"/>
</dbReference>
<dbReference type="InterPro" id="IPR011990">
    <property type="entry name" value="TPR-like_helical_dom_sf"/>
</dbReference>
<comment type="caution">
    <text evidence="2">The sequence shown here is derived from an EMBL/GenBank/DDBJ whole genome shotgun (WGS) entry which is preliminary data.</text>
</comment>